<comment type="caution">
    <text evidence="2">The sequence shown here is derived from an EMBL/GenBank/DDBJ whole genome shotgun (WGS) entry which is preliminary data.</text>
</comment>
<gene>
    <name evidence="2" type="ORF">EHT87_29995</name>
</gene>
<sequence length="329" mass="37776">MPLLIVKNALRLKDPWWVLFGMAVVFYSPFGLAFYVKDPPAIRKELFFFFPFYWLSLYGSKKATVTNVLIVIFIVLSSFIHESFFFLFLPFLLAYLFLNEWINKKWLLIHAGVGIVATFLLSLTQGNSERIAENFMQQYVNLGFGREQFTAFDYFQKLPSSENIASAFHHFTTVGPAVHLAFYVAHFYFLYVLFRCFNIAVLFKNLNALLVSLGLIALMAFVLCFIAMDYGRWFSMAYSTSLILCITQVKSIEFGIDHKSIALRRVVCILMIGAILLIRIPHFTAVRFNSSEWILVFRLFIKDGFIMAVIVVGLGALLEYLKVKPKAIG</sequence>
<feature type="transmembrane region" description="Helical" evidence="1">
    <location>
        <begin position="262"/>
        <end position="280"/>
    </location>
</feature>
<reference evidence="2 3" key="1">
    <citation type="submission" date="2018-11" db="EMBL/GenBank/DDBJ databases">
        <authorList>
            <person name="Zhou Z."/>
            <person name="Wang G."/>
        </authorList>
    </citation>
    <scope>NUCLEOTIDE SEQUENCE [LARGE SCALE GENOMIC DNA]</scope>
    <source>
        <strain evidence="2 3">KCTC42998</strain>
    </source>
</reference>
<keyword evidence="1" id="KW-1133">Transmembrane helix</keyword>
<keyword evidence="1" id="KW-0812">Transmembrane</keyword>
<feature type="transmembrane region" description="Helical" evidence="1">
    <location>
        <begin position="105"/>
        <end position="123"/>
    </location>
</feature>
<keyword evidence="1" id="KW-0472">Membrane</keyword>
<feature type="transmembrane region" description="Helical" evidence="1">
    <location>
        <begin position="16"/>
        <end position="34"/>
    </location>
</feature>
<dbReference type="Proteomes" id="UP000274271">
    <property type="component" value="Unassembled WGS sequence"/>
</dbReference>
<evidence type="ECO:0000313" key="2">
    <source>
        <dbReference type="EMBL" id="RRB10456.1"/>
    </source>
</evidence>
<keyword evidence="3" id="KW-1185">Reference proteome</keyword>
<accession>A0A3P1CBK9</accession>
<feature type="transmembrane region" description="Helical" evidence="1">
    <location>
        <begin position="177"/>
        <end position="194"/>
    </location>
</feature>
<dbReference type="AlphaFoldDB" id="A0A3P1CBK9"/>
<dbReference type="EMBL" id="RQJP01000007">
    <property type="protein sequence ID" value="RRB10456.1"/>
    <property type="molecule type" value="Genomic_DNA"/>
</dbReference>
<evidence type="ECO:0000256" key="1">
    <source>
        <dbReference type="SAM" id="Phobius"/>
    </source>
</evidence>
<feature type="transmembrane region" description="Helical" evidence="1">
    <location>
        <begin position="206"/>
        <end position="228"/>
    </location>
</feature>
<name>A0A3P1CBK9_9BACT</name>
<feature type="transmembrane region" description="Helical" evidence="1">
    <location>
        <begin position="69"/>
        <end position="98"/>
    </location>
</feature>
<protein>
    <submittedName>
        <fullName evidence="2">Uncharacterized protein</fullName>
    </submittedName>
</protein>
<organism evidence="2 3">
    <name type="scientific">Larkinella knui</name>
    <dbReference type="NCBI Taxonomy" id="2025310"/>
    <lineage>
        <taxon>Bacteria</taxon>
        <taxon>Pseudomonadati</taxon>
        <taxon>Bacteroidota</taxon>
        <taxon>Cytophagia</taxon>
        <taxon>Cytophagales</taxon>
        <taxon>Spirosomataceae</taxon>
        <taxon>Larkinella</taxon>
    </lineage>
</organism>
<evidence type="ECO:0000313" key="3">
    <source>
        <dbReference type="Proteomes" id="UP000274271"/>
    </source>
</evidence>
<proteinExistence type="predicted"/>
<feature type="transmembrane region" description="Helical" evidence="1">
    <location>
        <begin position="300"/>
        <end position="321"/>
    </location>
</feature>